<dbReference type="EMBL" id="CP056072">
    <property type="protein sequence ID" value="UKK02890.2"/>
    <property type="molecule type" value="Genomic_DNA"/>
</dbReference>
<evidence type="ECO:0000313" key="2">
    <source>
        <dbReference type="Proteomes" id="UP000244811"/>
    </source>
</evidence>
<gene>
    <name evidence="1" type="ORF">MACK_002988</name>
</gene>
<dbReference type="AlphaFoldDB" id="A0A976MDY5"/>
<reference evidence="1" key="1">
    <citation type="submission" date="2022-07" db="EMBL/GenBank/DDBJ databases">
        <title>Evaluation of T. orientalis genome assembly methods using nanopore sequencing and analysis of variation between genomes.</title>
        <authorList>
            <person name="Yam J."/>
            <person name="Micallef M.L."/>
            <person name="Liu M."/>
            <person name="Djordjevic S.P."/>
            <person name="Bogema D.R."/>
            <person name="Jenkins C."/>
        </authorList>
    </citation>
    <scope>NUCLEOTIDE SEQUENCE</scope>
    <source>
        <strain evidence="1">Goon Nure</strain>
    </source>
</reference>
<organism evidence="1 2">
    <name type="scientific">Theileria orientalis</name>
    <dbReference type="NCBI Taxonomy" id="68886"/>
    <lineage>
        <taxon>Eukaryota</taxon>
        <taxon>Sar</taxon>
        <taxon>Alveolata</taxon>
        <taxon>Apicomplexa</taxon>
        <taxon>Aconoidasida</taxon>
        <taxon>Piroplasmida</taxon>
        <taxon>Theileriidae</taxon>
        <taxon>Theileria</taxon>
    </lineage>
</organism>
<protein>
    <submittedName>
        <fullName evidence="1">Uncharacterized protein</fullName>
    </submittedName>
</protein>
<name>A0A976MDY5_THEOR</name>
<sequence>MANISHESLILSELNSSELKRIQSCNVYNPSEFDNSIVIDSYKEVPDRSLSSSRRRSSSVHVVYNDSDDEKENDTTLSYIYKKLAAFFFVFNRFSFGDASNIVRNEISTDNNQNISHDSPFFSNNIAPFVRSFSILYDLRLKDKIYDTVDYLIKYNRRATDRIVALFTNVPLNLDRFDFSKYLSNFEISLSESFALFIEQPTDSDSNNIAAIDDIPDNLKCEVVNKYSREVISESGPYHCVYEHKVDSIGDNTILDEMLYGVAVKKGKLRFFQKIKSLTKKESERFKQGSDESINEYIKHRFATFTEYLSKRSQYSDDPNSNKWKPRTYFNVFSKKREESPTYNIDETARERFEEHVRVHTLHWDEVQYDDIEIVLRDNNDNSVVKLPYSCTIM</sequence>
<proteinExistence type="predicted"/>
<accession>A0A976MDY5</accession>
<dbReference type="Proteomes" id="UP000244811">
    <property type="component" value="Chromosome 4"/>
</dbReference>
<evidence type="ECO:0000313" key="1">
    <source>
        <dbReference type="EMBL" id="UKK02890.2"/>
    </source>
</evidence>